<dbReference type="AlphaFoldDB" id="A0A1G9MIX3"/>
<dbReference type="SUPFAM" id="SSF56601">
    <property type="entry name" value="beta-lactamase/transpeptidase-like"/>
    <property type="match status" value="1"/>
</dbReference>
<dbReference type="OrthoDB" id="9797709at2"/>
<gene>
    <name evidence="3" type="ORF">SAMN04488090_1626</name>
</gene>
<proteinExistence type="predicted"/>
<dbReference type="Proteomes" id="UP000198901">
    <property type="component" value="Unassembled WGS sequence"/>
</dbReference>
<dbReference type="PANTHER" id="PTHR46825:SF7">
    <property type="entry name" value="D-ALANYL-D-ALANINE CARBOXYPEPTIDASE"/>
    <property type="match status" value="1"/>
</dbReference>
<keyword evidence="4" id="KW-1185">Reference proteome</keyword>
<evidence type="ECO:0000259" key="2">
    <source>
        <dbReference type="Pfam" id="PF00144"/>
    </source>
</evidence>
<protein>
    <submittedName>
        <fullName evidence="3">D-alanyl-D-alanine carboxypeptidase</fullName>
    </submittedName>
</protein>
<keyword evidence="1" id="KW-0732">Signal</keyword>
<dbReference type="RefSeq" id="WP_093200239.1">
    <property type="nucleotide sequence ID" value="NZ_FNGS01000003.1"/>
</dbReference>
<keyword evidence="3" id="KW-0121">Carboxypeptidase</keyword>
<dbReference type="InterPro" id="IPR050491">
    <property type="entry name" value="AmpC-like"/>
</dbReference>
<keyword evidence="3" id="KW-0378">Hydrolase</keyword>
<evidence type="ECO:0000256" key="1">
    <source>
        <dbReference type="SAM" id="SignalP"/>
    </source>
</evidence>
<dbReference type="STRING" id="563176.SAMN04488090_1626"/>
<evidence type="ECO:0000313" key="4">
    <source>
        <dbReference type="Proteomes" id="UP000198901"/>
    </source>
</evidence>
<feature type="chain" id="PRO_5011506994" evidence="1">
    <location>
        <begin position="24"/>
        <end position="380"/>
    </location>
</feature>
<keyword evidence="3" id="KW-0645">Protease</keyword>
<dbReference type="InterPro" id="IPR012338">
    <property type="entry name" value="Beta-lactam/transpept-like"/>
</dbReference>
<dbReference type="Gene3D" id="3.40.710.10">
    <property type="entry name" value="DD-peptidase/beta-lactamase superfamily"/>
    <property type="match status" value="1"/>
</dbReference>
<evidence type="ECO:0000313" key="3">
    <source>
        <dbReference type="EMBL" id="SDL74220.1"/>
    </source>
</evidence>
<dbReference type="PANTHER" id="PTHR46825">
    <property type="entry name" value="D-ALANYL-D-ALANINE-CARBOXYPEPTIDASE/ENDOPEPTIDASE AMPH"/>
    <property type="match status" value="1"/>
</dbReference>
<dbReference type="GO" id="GO:0004180">
    <property type="term" value="F:carboxypeptidase activity"/>
    <property type="evidence" value="ECO:0007669"/>
    <property type="project" value="UniProtKB-KW"/>
</dbReference>
<dbReference type="PROSITE" id="PS51257">
    <property type="entry name" value="PROKAR_LIPOPROTEIN"/>
    <property type="match status" value="1"/>
</dbReference>
<name>A0A1G9MIX3_9BACT</name>
<feature type="domain" description="Beta-lactamase-related" evidence="2">
    <location>
        <begin position="38"/>
        <end position="371"/>
    </location>
</feature>
<reference evidence="3 4" key="1">
    <citation type="submission" date="2016-10" db="EMBL/GenBank/DDBJ databases">
        <authorList>
            <person name="de Groot N.N."/>
        </authorList>
    </citation>
    <scope>NUCLEOTIDE SEQUENCE [LARGE SCALE GENOMIC DNA]</scope>
    <source>
        <strain evidence="3 4">DSM 21668</strain>
    </source>
</reference>
<accession>A0A1G9MIX3</accession>
<sequence>MKTRTLKTFLYILPLLFAVSCHKDSEPSPGPNSWKYQRIVDKFLQAGATGVSVTVISPQGTWTGAGGKADVQGNTVLKPENTLRIGSMTKLFAMATILKLQEEKVLNIKDKISKYIPASITGRIANGNDITIEQCLNHTSGVAEYLTEDVFVGIMNGTISRFSAERNLQFIYDKPAYATPGKGSKYCNSNYLLLSSVISHATGKPAYDVVREKIITPLNLKNTFPGTATPTTLTKAYYSEAENGSNAADVTALDNAAVGGEGALDGGMIATSEDIAHFLEALLTGKVLSASSLAQMQTFQPINPEDLTEDLLYYKGYGLGLMKIETNKGTALGHDGHVHGFVGKAFYLPSQKVTMVILLNSWSPAAVKVLNAKETFDLLF</sequence>
<dbReference type="InterPro" id="IPR001466">
    <property type="entry name" value="Beta-lactam-related"/>
</dbReference>
<organism evidence="3 4">
    <name type="scientific">Siphonobacter aquaeclarae</name>
    <dbReference type="NCBI Taxonomy" id="563176"/>
    <lineage>
        <taxon>Bacteria</taxon>
        <taxon>Pseudomonadati</taxon>
        <taxon>Bacteroidota</taxon>
        <taxon>Cytophagia</taxon>
        <taxon>Cytophagales</taxon>
        <taxon>Cytophagaceae</taxon>
        <taxon>Siphonobacter</taxon>
    </lineage>
</organism>
<dbReference type="EMBL" id="FNGS01000003">
    <property type="protein sequence ID" value="SDL74220.1"/>
    <property type="molecule type" value="Genomic_DNA"/>
</dbReference>
<dbReference type="Pfam" id="PF00144">
    <property type="entry name" value="Beta-lactamase"/>
    <property type="match status" value="1"/>
</dbReference>
<feature type="signal peptide" evidence="1">
    <location>
        <begin position="1"/>
        <end position="23"/>
    </location>
</feature>